<feature type="domain" description="CBM21" evidence="2">
    <location>
        <begin position="606"/>
        <end position="717"/>
    </location>
</feature>
<feature type="region of interest" description="Disordered" evidence="1">
    <location>
        <begin position="562"/>
        <end position="590"/>
    </location>
</feature>
<dbReference type="RefSeq" id="XP_021869528.1">
    <property type="nucleotide sequence ID" value="XM_022019275.1"/>
</dbReference>
<dbReference type="Proteomes" id="UP000193218">
    <property type="component" value="Unassembled WGS sequence"/>
</dbReference>
<feature type="region of interest" description="Disordered" evidence="1">
    <location>
        <begin position="132"/>
        <end position="156"/>
    </location>
</feature>
<dbReference type="GO" id="GO:0000164">
    <property type="term" value="C:protein phosphatase type 1 complex"/>
    <property type="evidence" value="ECO:0007669"/>
    <property type="project" value="TreeGrafter"/>
</dbReference>
<feature type="compositionally biased region" description="Polar residues" evidence="1">
    <location>
        <begin position="921"/>
        <end position="941"/>
    </location>
</feature>
<dbReference type="PANTHER" id="PTHR12307:SF36">
    <property type="entry name" value="GLYCOGEN-BINDING SUBUNIT 76A"/>
    <property type="match status" value="1"/>
</dbReference>
<feature type="compositionally biased region" description="Polar residues" evidence="1">
    <location>
        <begin position="1000"/>
        <end position="1010"/>
    </location>
</feature>
<dbReference type="PROSITE" id="PS51159">
    <property type="entry name" value="CBM21"/>
    <property type="match status" value="1"/>
</dbReference>
<feature type="compositionally biased region" description="Low complexity" evidence="1">
    <location>
        <begin position="378"/>
        <end position="390"/>
    </location>
</feature>
<feature type="compositionally biased region" description="Polar residues" evidence="1">
    <location>
        <begin position="949"/>
        <end position="959"/>
    </location>
</feature>
<feature type="region of interest" description="Disordered" evidence="1">
    <location>
        <begin position="1054"/>
        <end position="1096"/>
    </location>
</feature>
<feature type="compositionally biased region" description="Low complexity" evidence="1">
    <location>
        <begin position="328"/>
        <end position="337"/>
    </location>
</feature>
<dbReference type="Gene3D" id="2.60.40.2440">
    <property type="entry name" value="Carbohydrate binding type-21 domain"/>
    <property type="match status" value="1"/>
</dbReference>
<dbReference type="PANTHER" id="PTHR12307">
    <property type="entry name" value="PROTEIN PHOSPHATASE 1 REGULATORY SUBUNIT"/>
    <property type="match status" value="1"/>
</dbReference>
<reference evidence="3 4" key="1">
    <citation type="submission" date="2017-03" db="EMBL/GenBank/DDBJ databases">
        <title>Widespread Adenine N6-methylation of Active Genes in Fungi.</title>
        <authorList>
            <consortium name="DOE Joint Genome Institute"/>
            <person name="Mondo S.J."/>
            <person name="Dannebaum R.O."/>
            <person name="Kuo R.C."/>
            <person name="Louie K.B."/>
            <person name="Bewick A.J."/>
            <person name="Labutti K."/>
            <person name="Haridas S."/>
            <person name="Kuo A."/>
            <person name="Salamov A."/>
            <person name="Ahrendt S.R."/>
            <person name="Lau R."/>
            <person name="Bowen B.P."/>
            <person name="Lipzen A."/>
            <person name="Sullivan W."/>
            <person name="Andreopoulos W.B."/>
            <person name="Clum A."/>
            <person name="Lindquist E."/>
            <person name="Daum C."/>
            <person name="Northen T.R."/>
            <person name="Ramamoorthy G."/>
            <person name="Schmitz R.J."/>
            <person name="Gryganskyi A."/>
            <person name="Culley D."/>
            <person name="Magnuson J."/>
            <person name="James T.Y."/>
            <person name="O'Malley M.A."/>
            <person name="Stajich J.E."/>
            <person name="Spatafora J.W."/>
            <person name="Visel A."/>
            <person name="Grigoriev I.V."/>
        </authorList>
    </citation>
    <scope>NUCLEOTIDE SEQUENCE [LARGE SCALE GENOMIC DNA]</scope>
    <source>
        <strain evidence="3 4">NRRL Y-17943</strain>
    </source>
</reference>
<feature type="region of interest" description="Disordered" evidence="1">
    <location>
        <begin position="277"/>
        <end position="298"/>
    </location>
</feature>
<protein>
    <recommendedName>
        <fullName evidence="2">CBM21 domain-containing protein</fullName>
    </recommendedName>
</protein>
<gene>
    <name evidence="3" type="ORF">BD324DRAFT_91720</name>
</gene>
<feature type="region of interest" description="Disordered" evidence="1">
    <location>
        <begin position="373"/>
        <end position="447"/>
    </location>
</feature>
<dbReference type="STRING" id="4999.A0A1Y1UBB8"/>
<dbReference type="EMBL" id="NBSH01000011">
    <property type="protein sequence ID" value="ORX35338.1"/>
    <property type="molecule type" value="Genomic_DNA"/>
</dbReference>
<organism evidence="3 4">
    <name type="scientific">Kockovaella imperatae</name>
    <dbReference type="NCBI Taxonomy" id="4999"/>
    <lineage>
        <taxon>Eukaryota</taxon>
        <taxon>Fungi</taxon>
        <taxon>Dikarya</taxon>
        <taxon>Basidiomycota</taxon>
        <taxon>Agaricomycotina</taxon>
        <taxon>Tremellomycetes</taxon>
        <taxon>Tremellales</taxon>
        <taxon>Cuniculitremaceae</taxon>
        <taxon>Kockovaella</taxon>
    </lineage>
</organism>
<feature type="region of interest" description="Disordered" evidence="1">
    <location>
        <begin position="1"/>
        <end position="27"/>
    </location>
</feature>
<dbReference type="InterPro" id="IPR005036">
    <property type="entry name" value="CBM21_dom"/>
</dbReference>
<proteinExistence type="predicted"/>
<dbReference type="AlphaFoldDB" id="A0A1Y1UBB8"/>
<dbReference type="GO" id="GO:2001069">
    <property type="term" value="F:glycogen binding"/>
    <property type="evidence" value="ECO:0007669"/>
    <property type="project" value="TreeGrafter"/>
</dbReference>
<accession>A0A1Y1UBB8</accession>
<dbReference type="GeneID" id="33561084"/>
<evidence type="ECO:0000313" key="3">
    <source>
        <dbReference type="EMBL" id="ORX35338.1"/>
    </source>
</evidence>
<keyword evidence="4" id="KW-1185">Reference proteome</keyword>
<sequence length="1190" mass="127726">MLMSFAPSRLATSRPHTDSCITGDTPPPPNLPAAIPIFAPAPQPNSFYPTPPASPDLDISPACLPSIGDIGFAISTGLYTPPADVKDIDCLPSPPLVVPAIRAIPVRQLDSFETDFGDEDSEIEEEDLSDLLENPSDSTDICETKDSPATAQEASEIDPKVSLGQTLRPSTSRSSFGPLPIPLLLNTDHDLPYASTFRLVSPNSLLSSLGGNRILLLDASQSVWDRMPYSAASASASAQGLADHDEETVENLIGGEREENDSGLHLSLRSKKSRGKISPIFVHPPTPEREVPPNGDILTAASIPVNSIAIGGSSSTEIPSLPDEPVASGSTSRSSGSIQVLPEVRSPPRRGVALAADSLMLTRGRNRRPKLFGFTEISDSSSSANSSRQASPERDTTPTPTQKPVIGGTLPTMPTLPLPKPSPPSKLTRANSETALPTIGSPSFLPPRAKRVNGLKLDFAGIIPVVSKDDTRSAIIPSPYSTRLIRKKSGEILKPALKYAGPLGPNGTPLKHSPDEVFIEDSPRPRFESKSLPATPSCPKYVHFDTQLERVKLFLQDQKPQVVSRDGSPTAEYTTSEGEEYPFPSTDEEDGPMRKVLQIKLPNFPTSHPPDAELYLESLFLEDDRRSLKGIIMCKNLSFQKWVAARFTLDFWQTTSEVTAQHKETVRGGTHDRFTFVIKLHDVLSRISEKTLFIALRYHTAGKEIWDSNGGQNYQVLFEKVPAGIATLSPKRANSVIQPGMGKAIGGRTSQWSVTGGKEDDRLADLRAKLNHLTGGDPDNSPPQASPVRNGDHRNMMSFASAVSPSNSPRGMKSDGEFRPELPSAGHGLAARYDFGAALKTTRRHSPSIRNNAELPDVKTGLLSFGGSKSHNGHAATEFYSPRFSPNNLPDTLPAANDLLFSPVTPNSSYLSTPDSVALNSATLPSTGSTASESSPPSDHTPTAELKRTSPSKSPVQSSEVKDVPRHVEHVASARAALASPPQQRPPITKGRSAPAGSILNGTAVANQSPASPPVAKTTISPRWSPTSKADRNLNLASYSSFIEQFCWGGAPVSPSDVPRRASSTSDLQSYFHDQSSSSYPSMHMDGVQDINGSPESLASYHTTFTSLNDARNQSNDSPLSMKSFSSFGTPKSYASIPSHHRSSSFNGTHTEGRSQTRRLPSSPSAQHEETDSLLFNGREMGMGRTPVAC</sequence>
<feature type="region of interest" description="Disordered" evidence="1">
    <location>
        <begin position="313"/>
        <end position="345"/>
    </location>
</feature>
<dbReference type="Pfam" id="PF03370">
    <property type="entry name" value="CBM_21"/>
    <property type="match status" value="1"/>
</dbReference>
<feature type="compositionally biased region" description="Polar residues" evidence="1">
    <location>
        <begin position="1018"/>
        <end position="1028"/>
    </location>
</feature>
<feature type="region of interest" description="Disordered" evidence="1">
    <location>
        <begin position="921"/>
        <end position="1029"/>
    </location>
</feature>
<dbReference type="InParanoid" id="A0A1Y1UBB8"/>
<dbReference type="InterPro" id="IPR050782">
    <property type="entry name" value="PP1_regulatory_subunit_3"/>
</dbReference>
<dbReference type="GO" id="GO:0005979">
    <property type="term" value="P:regulation of glycogen biosynthetic process"/>
    <property type="evidence" value="ECO:0007669"/>
    <property type="project" value="TreeGrafter"/>
</dbReference>
<dbReference type="InterPro" id="IPR038175">
    <property type="entry name" value="CBM21_dom_sf"/>
</dbReference>
<evidence type="ECO:0000256" key="1">
    <source>
        <dbReference type="SAM" id="MobiDB-lite"/>
    </source>
</evidence>
<feature type="compositionally biased region" description="Pro residues" evidence="1">
    <location>
        <begin position="414"/>
        <end position="424"/>
    </location>
</feature>
<feature type="compositionally biased region" description="Polar residues" evidence="1">
    <location>
        <begin position="1062"/>
        <end position="1081"/>
    </location>
</feature>
<feature type="region of interest" description="Disordered" evidence="1">
    <location>
        <begin position="1133"/>
        <end position="1190"/>
    </location>
</feature>
<name>A0A1Y1UBB8_9TREE</name>
<feature type="compositionally biased region" description="Basic and acidic residues" evidence="1">
    <location>
        <begin position="960"/>
        <end position="972"/>
    </location>
</feature>
<evidence type="ECO:0000259" key="2">
    <source>
        <dbReference type="PROSITE" id="PS51159"/>
    </source>
</evidence>
<evidence type="ECO:0000313" key="4">
    <source>
        <dbReference type="Proteomes" id="UP000193218"/>
    </source>
</evidence>
<dbReference type="OrthoDB" id="1881at2759"/>
<comment type="caution">
    <text evidence="3">The sequence shown here is derived from an EMBL/GenBank/DDBJ whole genome shotgun (WGS) entry which is preliminary data.</text>
</comment>
<feature type="region of interest" description="Disordered" evidence="1">
    <location>
        <begin position="771"/>
        <end position="820"/>
    </location>
</feature>
<dbReference type="GO" id="GO:0008157">
    <property type="term" value="F:protein phosphatase 1 binding"/>
    <property type="evidence" value="ECO:0007669"/>
    <property type="project" value="TreeGrafter"/>
</dbReference>